<name>A0AAE1MAL5_9FABA</name>
<comment type="caution">
    <text evidence="1">The sequence shown here is derived from an EMBL/GenBank/DDBJ whole genome shotgun (WGS) entry which is preliminary data.</text>
</comment>
<dbReference type="AlphaFoldDB" id="A0AAE1MAL5"/>
<dbReference type="PANTHER" id="PTHR47481">
    <property type="match status" value="1"/>
</dbReference>
<gene>
    <name evidence="1" type="ORF">QN277_007561</name>
</gene>
<keyword evidence="2" id="KW-1185">Reference proteome</keyword>
<evidence type="ECO:0000313" key="1">
    <source>
        <dbReference type="EMBL" id="KAK4258054.1"/>
    </source>
</evidence>
<dbReference type="Proteomes" id="UP001293593">
    <property type="component" value="Unassembled WGS sequence"/>
</dbReference>
<evidence type="ECO:0000313" key="2">
    <source>
        <dbReference type="Proteomes" id="UP001293593"/>
    </source>
</evidence>
<protein>
    <submittedName>
        <fullName evidence="1">Uncharacterized protein</fullName>
    </submittedName>
</protein>
<accession>A0AAE1MAL5</accession>
<sequence>MSQEIGAQLLHYHTASELWNNTCALTSAFSRSRVMVYPSELHHMRKKDMRMDDYLAKMKNIADQFVLAGAPIFTDELILHTLNGLDAEYNAIVVKLIDLVDLPWIDAQGSLRAFKSRRE</sequence>
<dbReference type="PANTHER" id="PTHR47481:SF22">
    <property type="entry name" value="RETROTRANSPOSON GAG DOMAIN-CONTAINING PROTEIN"/>
    <property type="match status" value="1"/>
</dbReference>
<dbReference type="EMBL" id="JAWXYG010000012">
    <property type="protein sequence ID" value="KAK4258054.1"/>
    <property type="molecule type" value="Genomic_DNA"/>
</dbReference>
<organism evidence="1 2">
    <name type="scientific">Acacia crassicarpa</name>
    <name type="common">northern wattle</name>
    <dbReference type="NCBI Taxonomy" id="499986"/>
    <lineage>
        <taxon>Eukaryota</taxon>
        <taxon>Viridiplantae</taxon>
        <taxon>Streptophyta</taxon>
        <taxon>Embryophyta</taxon>
        <taxon>Tracheophyta</taxon>
        <taxon>Spermatophyta</taxon>
        <taxon>Magnoliopsida</taxon>
        <taxon>eudicotyledons</taxon>
        <taxon>Gunneridae</taxon>
        <taxon>Pentapetalae</taxon>
        <taxon>rosids</taxon>
        <taxon>fabids</taxon>
        <taxon>Fabales</taxon>
        <taxon>Fabaceae</taxon>
        <taxon>Caesalpinioideae</taxon>
        <taxon>mimosoid clade</taxon>
        <taxon>Acacieae</taxon>
        <taxon>Acacia</taxon>
    </lineage>
</organism>
<reference evidence="1" key="1">
    <citation type="submission" date="2023-10" db="EMBL/GenBank/DDBJ databases">
        <title>Chromosome-level genome of the transformable northern wattle, Acacia crassicarpa.</title>
        <authorList>
            <person name="Massaro I."/>
            <person name="Sinha N.R."/>
            <person name="Poethig S."/>
            <person name="Leichty A.R."/>
        </authorList>
    </citation>
    <scope>NUCLEOTIDE SEQUENCE</scope>
    <source>
        <strain evidence="1">Acra3RX</strain>
        <tissue evidence="1">Leaf</tissue>
    </source>
</reference>
<proteinExistence type="predicted"/>